<dbReference type="FunFam" id="3.40.50.12780:FF:000019">
    <property type="entry name" value="Long-chain fatty acid transporter"/>
    <property type="match status" value="1"/>
</dbReference>
<dbReference type="SUPFAM" id="SSF56801">
    <property type="entry name" value="Acetyl-CoA synthetase-like"/>
    <property type="match status" value="1"/>
</dbReference>
<keyword evidence="9" id="KW-0812">Transmembrane</keyword>
<protein>
    <recommendedName>
        <fullName evidence="18">Very long-chain fatty acid transport protein</fullName>
    </recommendedName>
    <alternativeName>
        <fullName evidence="19">Very-long-chain acyl-CoA synthetase</fullName>
    </alternativeName>
</protein>
<sequence>MLTPCLVAPISAASTWIGAATAGIALVSYLDAKLGLRGDVENLLSRRAAFAELTKADLKRRLSIYYFLEDVVQKKGDAEAIWSHGECLSWNQMYDRVNQYAQWFLSQKVKPGDLVVLYMANSPDFMCAWFGLMAIGAAPAMINTNLASKALIHCVEIAQARLVLADGDDEMLSRLQGIQSNLEASGHEIVILRDVRHHLLGLKPVRPADDLRKNVTIDSPMALAYTSGTTGLPKAIVFPVLIVTLTATVRKKGYHPLKGNQERQYNCMPYYHGTGGLSACQAIAVGDTLCISPKFQARLFWDDIRASKATYFIYVGEILRYLLARPPSPLDKTHGIHYINGNGLRADVWVPFRERFGITTINEFYNSSEMMFGLSNASRGDFTAKALGRHGTLLRFMFKNSIIPAAVDAETGHLIRDSKTGFVKCVSFEEGGEILVEVEPGSNVPGKDFRGYWRNEEATSKKIAHDVLKKGDAYYRTGDAMRRDKEGRWFFGDRLGDTFRWKGENVSTTEVSDVLGEYPSVVEANVYGIQLPGHDGRAGAVALLVEDKKKADFDFADFLRYCRSRLPKYAVPVFVRLTNAAYSTGNHKQNKVPLKGEGVDPDQVSNGDAVYWIEGNGKGDNYVPFSKEDWENMQTGKAKL</sequence>
<evidence type="ECO:0000313" key="22">
    <source>
        <dbReference type="EMBL" id="KAJ4392216.1"/>
    </source>
</evidence>
<dbReference type="AlphaFoldDB" id="A0A9W8YTJ5"/>
<evidence type="ECO:0000256" key="6">
    <source>
        <dbReference type="ARBA" id="ARBA00022475"/>
    </source>
</evidence>
<evidence type="ECO:0000256" key="19">
    <source>
        <dbReference type="ARBA" id="ARBA00078285"/>
    </source>
</evidence>
<evidence type="ECO:0000259" key="20">
    <source>
        <dbReference type="Pfam" id="PF00501"/>
    </source>
</evidence>
<keyword evidence="6" id="KW-1003">Cell membrane</keyword>
<evidence type="ECO:0000259" key="21">
    <source>
        <dbReference type="Pfam" id="PF13193"/>
    </source>
</evidence>
<evidence type="ECO:0000256" key="4">
    <source>
        <dbReference type="ARBA" id="ARBA00006432"/>
    </source>
</evidence>
<feature type="domain" description="AMP-dependent synthetase/ligase" evidence="20">
    <location>
        <begin position="69"/>
        <end position="419"/>
    </location>
</feature>
<comment type="similarity">
    <text evidence="4">Belongs to the ATP-dependent AMP-binding enzyme family.</text>
</comment>
<dbReference type="GO" id="GO:0005811">
    <property type="term" value="C:lipid droplet"/>
    <property type="evidence" value="ECO:0007669"/>
    <property type="project" value="UniProtKB-SubCell"/>
</dbReference>
<dbReference type="GO" id="GO:0009898">
    <property type="term" value="C:cytoplasmic side of plasma membrane"/>
    <property type="evidence" value="ECO:0007669"/>
    <property type="project" value="TreeGrafter"/>
</dbReference>
<dbReference type="Proteomes" id="UP001140453">
    <property type="component" value="Unassembled WGS sequence"/>
</dbReference>
<evidence type="ECO:0000256" key="12">
    <source>
        <dbReference type="ARBA" id="ARBA00022989"/>
    </source>
</evidence>
<keyword evidence="12" id="KW-1133">Transmembrane helix</keyword>
<dbReference type="PROSITE" id="PS00455">
    <property type="entry name" value="AMP_BINDING"/>
    <property type="match status" value="1"/>
</dbReference>
<dbReference type="Gene3D" id="3.30.300.30">
    <property type="match status" value="1"/>
</dbReference>
<keyword evidence="11" id="KW-0067">ATP-binding</keyword>
<comment type="catalytic activity">
    <reaction evidence="16">
        <text>a very long-chain fatty acid + ATP + CoA = a very long-chain fatty acyl-CoA + AMP + diphosphate</text>
        <dbReference type="Rhea" id="RHEA:54536"/>
        <dbReference type="ChEBI" id="CHEBI:30616"/>
        <dbReference type="ChEBI" id="CHEBI:33019"/>
        <dbReference type="ChEBI" id="CHEBI:57287"/>
        <dbReference type="ChEBI" id="CHEBI:58950"/>
        <dbReference type="ChEBI" id="CHEBI:138261"/>
        <dbReference type="ChEBI" id="CHEBI:456215"/>
    </reaction>
</comment>
<dbReference type="Pfam" id="PF00501">
    <property type="entry name" value="AMP-binding"/>
    <property type="match status" value="1"/>
</dbReference>
<evidence type="ECO:0000256" key="3">
    <source>
        <dbReference type="ARBA" id="ARBA00004651"/>
    </source>
</evidence>
<evidence type="ECO:0000256" key="17">
    <source>
        <dbReference type="ARBA" id="ARBA00060276"/>
    </source>
</evidence>
<dbReference type="InterPro" id="IPR000873">
    <property type="entry name" value="AMP-dep_synth/lig_dom"/>
</dbReference>
<keyword evidence="13" id="KW-0445">Lipid transport</keyword>
<evidence type="ECO:0000256" key="18">
    <source>
        <dbReference type="ARBA" id="ARBA00068795"/>
    </source>
</evidence>
<dbReference type="InterPro" id="IPR020845">
    <property type="entry name" value="AMP-binding_CS"/>
</dbReference>
<feature type="domain" description="AMP-binding enzyme C-terminal" evidence="21">
    <location>
        <begin position="510"/>
        <end position="588"/>
    </location>
</feature>
<dbReference type="OrthoDB" id="10253869at2759"/>
<dbReference type="InterPro" id="IPR045851">
    <property type="entry name" value="AMP-bd_C_sf"/>
</dbReference>
<evidence type="ECO:0000256" key="16">
    <source>
        <dbReference type="ARBA" id="ARBA00051585"/>
    </source>
</evidence>
<reference evidence="22" key="1">
    <citation type="submission" date="2022-10" db="EMBL/GenBank/DDBJ databases">
        <title>Tapping the CABI collections for fungal endophytes: first genome assemblies for Collariella, Neodidymelliopsis, Ascochyta clinopodiicola, Didymella pomorum, Didymosphaeria variabile, Neocosmospora piperis and Neocucurbitaria cava.</title>
        <authorList>
            <person name="Hill R."/>
        </authorList>
    </citation>
    <scope>NUCLEOTIDE SEQUENCE</scope>
    <source>
        <strain evidence="22">IMI 355082</strain>
    </source>
</reference>
<keyword evidence="14" id="KW-0472">Membrane</keyword>
<comment type="caution">
    <text evidence="22">The sequence shown here is derived from an EMBL/GenBank/DDBJ whole genome shotgun (WGS) entry which is preliminary data.</text>
</comment>
<dbReference type="GO" id="GO:0004467">
    <property type="term" value="F:long-chain fatty acid-CoA ligase activity"/>
    <property type="evidence" value="ECO:0007669"/>
    <property type="project" value="TreeGrafter"/>
</dbReference>
<evidence type="ECO:0000256" key="5">
    <source>
        <dbReference type="ARBA" id="ARBA00022448"/>
    </source>
</evidence>
<keyword evidence="15" id="KW-0576">Peroxisome</keyword>
<evidence type="ECO:0000256" key="9">
    <source>
        <dbReference type="ARBA" id="ARBA00022692"/>
    </source>
</evidence>
<evidence type="ECO:0000256" key="2">
    <source>
        <dbReference type="ARBA" id="ARBA00004585"/>
    </source>
</evidence>
<evidence type="ECO:0000256" key="10">
    <source>
        <dbReference type="ARBA" id="ARBA00022741"/>
    </source>
</evidence>
<dbReference type="GO" id="GO:0005524">
    <property type="term" value="F:ATP binding"/>
    <property type="evidence" value="ECO:0007669"/>
    <property type="project" value="UniProtKB-KW"/>
</dbReference>
<dbReference type="GO" id="GO:0044539">
    <property type="term" value="P:long-chain fatty acid import into cell"/>
    <property type="evidence" value="ECO:0007669"/>
    <property type="project" value="TreeGrafter"/>
</dbReference>
<accession>A0A9W8YTJ5</accession>
<keyword evidence="5" id="KW-0813">Transport</keyword>
<evidence type="ECO:0000256" key="15">
    <source>
        <dbReference type="ARBA" id="ARBA00023140"/>
    </source>
</evidence>
<proteinExistence type="inferred from homology"/>
<evidence type="ECO:0000256" key="1">
    <source>
        <dbReference type="ARBA" id="ARBA00004502"/>
    </source>
</evidence>
<evidence type="ECO:0000256" key="14">
    <source>
        <dbReference type="ARBA" id="ARBA00023136"/>
    </source>
</evidence>
<dbReference type="InterPro" id="IPR025110">
    <property type="entry name" value="AMP-bd_C"/>
</dbReference>
<evidence type="ECO:0000313" key="23">
    <source>
        <dbReference type="Proteomes" id="UP001140453"/>
    </source>
</evidence>
<organism evidence="22 23">
    <name type="scientific">Gnomoniopsis smithogilvyi</name>
    <dbReference type="NCBI Taxonomy" id="1191159"/>
    <lineage>
        <taxon>Eukaryota</taxon>
        <taxon>Fungi</taxon>
        <taxon>Dikarya</taxon>
        <taxon>Ascomycota</taxon>
        <taxon>Pezizomycotina</taxon>
        <taxon>Sordariomycetes</taxon>
        <taxon>Sordariomycetidae</taxon>
        <taxon>Diaporthales</taxon>
        <taxon>Gnomoniaceae</taxon>
        <taxon>Gnomoniopsis</taxon>
    </lineage>
</organism>
<dbReference type="PANTHER" id="PTHR43107:SF6">
    <property type="entry name" value="ACYL-COA SYNTHETASE FAMILY PROTEIN (CEFD1), PUTATIVE (AFU_ORTHOLOGUE AFUA_6G03630)-RELATED"/>
    <property type="match status" value="1"/>
</dbReference>
<name>A0A9W8YTJ5_9PEZI</name>
<dbReference type="Pfam" id="PF13193">
    <property type="entry name" value="AMP-binding_C"/>
    <property type="match status" value="1"/>
</dbReference>
<keyword evidence="10" id="KW-0547">Nucleotide-binding</keyword>
<keyword evidence="8" id="KW-0551">Lipid droplet</keyword>
<dbReference type="GO" id="GO:0005778">
    <property type="term" value="C:peroxisomal membrane"/>
    <property type="evidence" value="ECO:0007669"/>
    <property type="project" value="UniProtKB-SubCell"/>
</dbReference>
<evidence type="ECO:0000256" key="8">
    <source>
        <dbReference type="ARBA" id="ARBA00022677"/>
    </source>
</evidence>
<dbReference type="GO" id="GO:0005324">
    <property type="term" value="F:long-chain fatty acid transmembrane transporter activity"/>
    <property type="evidence" value="ECO:0007669"/>
    <property type="project" value="TreeGrafter"/>
</dbReference>
<evidence type="ECO:0000256" key="13">
    <source>
        <dbReference type="ARBA" id="ARBA00023055"/>
    </source>
</evidence>
<dbReference type="EMBL" id="JAPEVB010000003">
    <property type="protein sequence ID" value="KAJ4392216.1"/>
    <property type="molecule type" value="Genomic_DNA"/>
</dbReference>
<keyword evidence="7" id="KW-0436">Ligase</keyword>
<comment type="function">
    <text evidence="17">Acyl-CoA synthetase required for both the import of long chain fatty acids (LCFAs) (C14-C18) and the activation very long chain fatty acids (VLCFAs) (C20-C26) by esterification of the fatty acids into metabolically active CoA-thioesters for subsequent degradation or incorporation into phospholipids. The transport and fatty acyl-CoA synthetase activities are genetically separable and are thus independent activities. Esterifies VLCFAs in the peroxisome matrix. The VLCFAs are actively transported into peroxisomes by a PXA1-PXA2 heterodimeric transporter in the peroxisomal membrane.</text>
</comment>
<evidence type="ECO:0000256" key="7">
    <source>
        <dbReference type="ARBA" id="ARBA00022598"/>
    </source>
</evidence>
<comment type="subcellular location">
    <subcellularLocation>
        <location evidence="3">Cell membrane</location>
        <topology evidence="3">Multi-pass membrane protein</topology>
    </subcellularLocation>
    <subcellularLocation>
        <location evidence="1">Lipid droplet</location>
    </subcellularLocation>
    <subcellularLocation>
        <location evidence="2">Peroxisome membrane</location>
        <topology evidence="2">Multi-pass membrane protein</topology>
    </subcellularLocation>
</comment>
<dbReference type="FunFam" id="3.30.300.30:FF:000020">
    <property type="entry name" value="Long-chain fatty acid transporter"/>
    <property type="match status" value="1"/>
</dbReference>
<dbReference type="InterPro" id="IPR042099">
    <property type="entry name" value="ANL_N_sf"/>
</dbReference>
<dbReference type="Gene3D" id="3.40.50.12780">
    <property type="entry name" value="N-terminal domain of ligase-like"/>
    <property type="match status" value="1"/>
</dbReference>
<evidence type="ECO:0000256" key="11">
    <source>
        <dbReference type="ARBA" id="ARBA00022840"/>
    </source>
</evidence>
<keyword evidence="23" id="KW-1185">Reference proteome</keyword>
<gene>
    <name evidence="22" type="ORF">N0V93_005841</name>
</gene>
<dbReference type="PANTHER" id="PTHR43107">
    <property type="entry name" value="LONG-CHAIN FATTY ACID TRANSPORT PROTEIN"/>
    <property type="match status" value="1"/>
</dbReference>